<organism evidence="2 3">
    <name type="scientific">Desulfovibrio litoralis DSM 11393</name>
    <dbReference type="NCBI Taxonomy" id="1121455"/>
    <lineage>
        <taxon>Bacteria</taxon>
        <taxon>Pseudomonadati</taxon>
        <taxon>Thermodesulfobacteriota</taxon>
        <taxon>Desulfovibrionia</taxon>
        <taxon>Desulfovibrionales</taxon>
        <taxon>Desulfovibrionaceae</taxon>
        <taxon>Desulfovibrio</taxon>
    </lineage>
</organism>
<dbReference type="Gene3D" id="3.30.2310.20">
    <property type="entry name" value="RelE-like"/>
    <property type="match status" value="1"/>
</dbReference>
<reference evidence="2 3" key="1">
    <citation type="submission" date="2016-12" db="EMBL/GenBank/DDBJ databases">
        <authorList>
            <person name="Song W.-J."/>
            <person name="Kurnit D.M."/>
        </authorList>
    </citation>
    <scope>NUCLEOTIDE SEQUENCE [LARGE SCALE GENOMIC DNA]</scope>
    <source>
        <strain evidence="2 3">DSM 11393</strain>
    </source>
</reference>
<dbReference type="InterPro" id="IPR007712">
    <property type="entry name" value="RelE/ParE_toxin"/>
</dbReference>
<dbReference type="RefSeq" id="WP_072697899.1">
    <property type="nucleotide sequence ID" value="NZ_FRDI01000015.1"/>
</dbReference>
<dbReference type="SUPFAM" id="SSF143011">
    <property type="entry name" value="RelE-like"/>
    <property type="match status" value="1"/>
</dbReference>
<accession>A0A1M7TLU1</accession>
<gene>
    <name evidence="2" type="ORF">SAMN02745728_02222</name>
</gene>
<dbReference type="Proteomes" id="UP000186469">
    <property type="component" value="Unassembled WGS sequence"/>
</dbReference>
<sequence>MLKRRVTKDADKAIDKMPDKQFCQIYDAMEALRVNPEPEDSKELISNIRPKRRRKDIGEYRIIYWYDDECLYIDVIGKRNDKEVYKQAKRKGII</sequence>
<evidence type="ECO:0000313" key="3">
    <source>
        <dbReference type="Proteomes" id="UP000186469"/>
    </source>
</evidence>
<protein>
    <submittedName>
        <fullName evidence="2">mRNA interferase RelE/StbE</fullName>
    </submittedName>
</protein>
<dbReference type="AlphaFoldDB" id="A0A1M7TLU1"/>
<evidence type="ECO:0000313" key="2">
    <source>
        <dbReference type="EMBL" id="SHN71656.1"/>
    </source>
</evidence>
<evidence type="ECO:0000256" key="1">
    <source>
        <dbReference type="ARBA" id="ARBA00022649"/>
    </source>
</evidence>
<dbReference type="OrthoDB" id="5570653at2"/>
<dbReference type="EMBL" id="FRDI01000015">
    <property type="protein sequence ID" value="SHN71656.1"/>
    <property type="molecule type" value="Genomic_DNA"/>
</dbReference>
<dbReference type="Pfam" id="PF05016">
    <property type="entry name" value="ParE_toxin"/>
    <property type="match status" value="1"/>
</dbReference>
<keyword evidence="3" id="KW-1185">Reference proteome</keyword>
<dbReference type="STRING" id="1121455.SAMN02745728_02222"/>
<proteinExistence type="predicted"/>
<dbReference type="InterPro" id="IPR035093">
    <property type="entry name" value="RelE/ParE_toxin_dom_sf"/>
</dbReference>
<name>A0A1M7TLU1_9BACT</name>
<keyword evidence="1" id="KW-1277">Toxin-antitoxin system</keyword>